<dbReference type="InterPro" id="IPR017853">
    <property type="entry name" value="GH"/>
</dbReference>
<evidence type="ECO:0000256" key="1">
    <source>
        <dbReference type="SAM" id="MobiDB-lite"/>
    </source>
</evidence>
<organism evidence="3 4">
    <name type="scientific">Nocardioides zeae</name>
    <dbReference type="NCBI Taxonomy" id="1457234"/>
    <lineage>
        <taxon>Bacteria</taxon>
        <taxon>Bacillati</taxon>
        <taxon>Actinomycetota</taxon>
        <taxon>Actinomycetes</taxon>
        <taxon>Propionibacteriales</taxon>
        <taxon>Nocardioidaceae</taxon>
        <taxon>Nocardioides</taxon>
    </lineage>
</organism>
<sequence>MARRALGRPWLGAVLLLGLLAGCADAGTPRADPSADSAAPTATDATASAGTDPQGDLARLAEGAAGDVPTVAVSPTRDPAEAVLGGDVSWPQCPRGMGIPEKRTLGMPMPLDAAEYVVVGLTNGPGFHANPCLADQLAWVADRHLLGAAYAVASFPDDATVAAHGAAGPWAGGAELDRLRNTGYAQGRFNVASLRDTGFTTPVVWIDVEPVPDFAWSDDPVANAAVVEGVARAYTDAGYAIGVYSTPYLWEQVVGDLALGIPEWRAAGHTSRDEALERCGPDWSIQGGPAVLGQWVEADRDQNVTCPGVAAELERWFHQY</sequence>
<evidence type="ECO:0000256" key="2">
    <source>
        <dbReference type="SAM" id="SignalP"/>
    </source>
</evidence>
<evidence type="ECO:0000313" key="4">
    <source>
        <dbReference type="Proteomes" id="UP001239215"/>
    </source>
</evidence>
<reference evidence="3" key="1">
    <citation type="submission" date="2023-07" db="EMBL/GenBank/DDBJ databases">
        <title>Functional and genomic diversity of the sorghum phyllosphere microbiome.</title>
        <authorList>
            <person name="Shade A."/>
        </authorList>
    </citation>
    <scope>NUCLEOTIDE SEQUENCE</scope>
    <source>
        <strain evidence="3">SORGH_AS_1067</strain>
    </source>
</reference>
<dbReference type="EMBL" id="JAUTAN010000001">
    <property type="protein sequence ID" value="MDQ1103937.1"/>
    <property type="molecule type" value="Genomic_DNA"/>
</dbReference>
<feature type="chain" id="PRO_5042474199" description="DUF1906 domain-containing protein" evidence="2">
    <location>
        <begin position="27"/>
        <end position="320"/>
    </location>
</feature>
<dbReference type="Proteomes" id="UP001239215">
    <property type="component" value="Unassembled WGS sequence"/>
</dbReference>
<feature type="compositionally biased region" description="Low complexity" evidence="1">
    <location>
        <begin position="28"/>
        <end position="53"/>
    </location>
</feature>
<dbReference type="AlphaFoldDB" id="A0AAJ1U482"/>
<dbReference type="PROSITE" id="PS51257">
    <property type="entry name" value="PROKAR_LIPOPROTEIN"/>
    <property type="match status" value="1"/>
</dbReference>
<dbReference type="SUPFAM" id="SSF51445">
    <property type="entry name" value="(Trans)glycosidases"/>
    <property type="match status" value="1"/>
</dbReference>
<comment type="caution">
    <text evidence="3">The sequence shown here is derived from an EMBL/GenBank/DDBJ whole genome shotgun (WGS) entry which is preliminary data.</text>
</comment>
<accession>A0AAJ1U482</accession>
<name>A0AAJ1U482_9ACTN</name>
<evidence type="ECO:0000313" key="3">
    <source>
        <dbReference type="EMBL" id="MDQ1103937.1"/>
    </source>
</evidence>
<keyword evidence="2" id="KW-0732">Signal</keyword>
<dbReference type="RefSeq" id="WP_307199332.1">
    <property type="nucleotide sequence ID" value="NZ_JAUTAN010000001.1"/>
</dbReference>
<feature type="region of interest" description="Disordered" evidence="1">
    <location>
        <begin position="28"/>
        <end position="56"/>
    </location>
</feature>
<gene>
    <name evidence="3" type="ORF">QE405_001221</name>
</gene>
<feature type="signal peptide" evidence="2">
    <location>
        <begin position="1"/>
        <end position="26"/>
    </location>
</feature>
<evidence type="ECO:0008006" key="5">
    <source>
        <dbReference type="Google" id="ProtNLM"/>
    </source>
</evidence>
<proteinExistence type="predicted"/>
<dbReference type="Gene3D" id="3.20.20.80">
    <property type="entry name" value="Glycosidases"/>
    <property type="match status" value="1"/>
</dbReference>
<protein>
    <recommendedName>
        <fullName evidence="5">DUF1906 domain-containing protein</fullName>
    </recommendedName>
</protein>